<proteinExistence type="inferred from homology"/>
<evidence type="ECO:0000313" key="5">
    <source>
        <dbReference type="EMBL" id="PKZ15200.1"/>
    </source>
</evidence>
<dbReference type="CDD" id="cd01129">
    <property type="entry name" value="PulE-GspE-like"/>
    <property type="match status" value="1"/>
</dbReference>
<dbReference type="AlphaFoldDB" id="A0A2I1M4Z3"/>
<sequence>MVDQRDIAINIDKFVYDLFDYALFYRASDIHIEPEENYGRIRFRVDGRLDEVLRITRKNYEMVVSKIKLLANMDISEHRRPQDQNLKLKAYPSIDFRVSVIGTINGEKLVIRILSLGEFRSNANLLGFTKESKDSISEALKNRSGMIIFSGPTGSGKSTSLYSLLEELNNEYENIITVEDPVEYNIEGINQININEKINFTFAKALRSILRQDPDIILIGEIRDYETAQIAIRAAITGHLVLTTLHTNNALSSIIRLKDLGVENYLLSSAINAVASQRLVRKLCDCKIPDKMTDLEYNLAKKYIDIDRNKEIYRPNGCPNCNEGYRGREACEEVFILTDEFRDMVRNNQIDLVSVSNFAKENNFIPMVANGLQKVFNGTTSFEELINVMYDQI</sequence>
<protein>
    <submittedName>
        <fullName evidence="5">Type II/IV secretion system protein</fullName>
    </submittedName>
</protein>
<evidence type="ECO:0000256" key="3">
    <source>
        <dbReference type="ARBA" id="ARBA00022840"/>
    </source>
</evidence>
<dbReference type="PANTHER" id="PTHR30258">
    <property type="entry name" value="TYPE II SECRETION SYSTEM PROTEIN GSPE-RELATED"/>
    <property type="match status" value="1"/>
</dbReference>
<dbReference type="InterPro" id="IPR003593">
    <property type="entry name" value="AAA+_ATPase"/>
</dbReference>
<dbReference type="Pfam" id="PF00437">
    <property type="entry name" value="T2SSE"/>
    <property type="match status" value="1"/>
</dbReference>
<keyword evidence="3" id="KW-0067">ATP-binding</keyword>
<dbReference type="SUPFAM" id="SSF52540">
    <property type="entry name" value="P-loop containing nucleoside triphosphate hydrolases"/>
    <property type="match status" value="1"/>
</dbReference>
<gene>
    <name evidence="5" type="ORF">CYJ34_08485</name>
</gene>
<dbReference type="EMBL" id="PKGS01000008">
    <property type="protein sequence ID" value="PKZ15200.1"/>
    <property type="molecule type" value="Genomic_DNA"/>
</dbReference>
<feature type="domain" description="Bacterial type II secretion system protein E" evidence="4">
    <location>
        <begin position="210"/>
        <end position="224"/>
    </location>
</feature>
<comment type="caution">
    <text evidence="5">The sequence shown here is derived from an EMBL/GenBank/DDBJ whole genome shotgun (WGS) entry which is preliminary data.</text>
</comment>
<keyword evidence="2" id="KW-0547">Nucleotide-binding</keyword>
<dbReference type="InterPro" id="IPR001482">
    <property type="entry name" value="T2SS/T4SS_dom"/>
</dbReference>
<dbReference type="GO" id="GO:0005524">
    <property type="term" value="F:ATP binding"/>
    <property type="evidence" value="ECO:0007669"/>
    <property type="project" value="UniProtKB-KW"/>
</dbReference>
<evidence type="ECO:0000256" key="2">
    <source>
        <dbReference type="ARBA" id="ARBA00022741"/>
    </source>
</evidence>
<dbReference type="Gene3D" id="3.40.50.300">
    <property type="entry name" value="P-loop containing nucleotide triphosphate hydrolases"/>
    <property type="match status" value="1"/>
</dbReference>
<dbReference type="Proteomes" id="UP000234335">
    <property type="component" value="Unassembled WGS sequence"/>
</dbReference>
<evidence type="ECO:0000259" key="4">
    <source>
        <dbReference type="PROSITE" id="PS00662"/>
    </source>
</evidence>
<dbReference type="InterPro" id="IPR027417">
    <property type="entry name" value="P-loop_NTPase"/>
</dbReference>
<accession>A0A2I1M4Z3</accession>
<evidence type="ECO:0000313" key="6">
    <source>
        <dbReference type="Proteomes" id="UP000234335"/>
    </source>
</evidence>
<comment type="similarity">
    <text evidence="1">Belongs to the GSP E family.</text>
</comment>
<keyword evidence="6" id="KW-1185">Reference proteome</keyword>
<organism evidence="5 6">
    <name type="scientific">Anaerococcus octavius</name>
    <dbReference type="NCBI Taxonomy" id="54007"/>
    <lineage>
        <taxon>Bacteria</taxon>
        <taxon>Bacillati</taxon>
        <taxon>Bacillota</taxon>
        <taxon>Tissierellia</taxon>
        <taxon>Tissierellales</taxon>
        <taxon>Peptoniphilaceae</taxon>
        <taxon>Anaerococcus</taxon>
    </lineage>
</organism>
<dbReference type="RefSeq" id="WP_101540852.1">
    <property type="nucleotide sequence ID" value="NZ_PKGS01000008.1"/>
</dbReference>
<dbReference type="GO" id="GO:0016887">
    <property type="term" value="F:ATP hydrolysis activity"/>
    <property type="evidence" value="ECO:0007669"/>
    <property type="project" value="TreeGrafter"/>
</dbReference>
<name>A0A2I1M4Z3_9FIRM</name>
<dbReference type="PANTHER" id="PTHR30258:SF1">
    <property type="entry name" value="PROTEIN TRANSPORT PROTEIN HOFB HOMOLOG"/>
    <property type="match status" value="1"/>
</dbReference>
<dbReference type="SMART" id="SM00382">
    <property type="entry name" value="AAA"/>
    <property type="match status" value="1"/>
</dbReference>
<evidence type="ECO:0000256" key="1">
    <source>
        <dbReference type="ARBA" id="ARBA00006611"/>
    </source>
</evidence>
<dbReference type="GO" id="GO:0005886">
    <property type="term" value="C:plasma membrane"/>
    <property type="evidence" value="ECO:0007669"/>
    <property type="project" value="TreeGrafter"/>
</dbReference>
<dbReference type="PROSITE" id="PS00662">
    <property type="entry name" value="T2SP_E"/>
    <property type="match status" value="1"/>
</dbReference>
<reference evidence="5 6" key="1">
    <citation type="submission" date="2017-12" db="EMBL/GenBank/DDBJ databases">
        <title>Phylogenetic diversity of female urinary microbiome.</title>
        <authorList>
            <person name="Thomas-White K."/>
            <person name="Wolfe A.J."/>
        </authorList>
    </citation>
    <scope>NUCLEOTIDE SEQUENCE [LARGE SCALE GENOMIC DNA]</scope>
    <source>
        <strain evidence="5 6">UMB0119</strain>
    </source>
</reference>
<dbReference type="Gene3D" id="3.30.450.90">
    <property type="match status" value="1"/>
</dbReference>